<sequence>MLKVTRGDRLEHQRTLMDLILGILASGGGSSPSAMAIVMEDGVTESRPSIAPGNVDNVKLSRLELFKTTEKERHHQQLKHKANVNVKTISTTKDQMQVRVVSVVPSEFDIKAEQMAESDLKPARTIPLRMSRPKQPKAEVMMAHLVSSSSQDGQLDPKASTTNSSSPPPPMELKPLQNHFKYAYLDNEQQLSVIIANNLHQEQEDKLLDVLRQYKKAIGWKLSDLPGINPIILMHKILMEEEFK</sequence>
<accession>A0A371FV74</accession>
<reference evidence="2" key="1">
    <citation type="submission" date="2018-05" db="EMBL/GenBank/DDBJ databases">
        <title>Draft genome of Mucuna pruriens seed.</title>
        <authorList>
            <person name="Nnadi N.E."/>
            <person name="Vos R."/>
            <person name="Hasami M.H."/>
            <person name="Devisetty U.K."/>
            <person name="Aguiy J.C."/>
        </authorList>
    </citation>
    <scope>NUCLEOTIDE SEQUENCE [LARGE SCALE GENOMIC DNA]</scope>
    <source>
        <strain evidence="2">JCA_2017</strain>
    </source>
</reference>
<feature type="non-terminal residue" evidence="2">
    <location>
        <position position="1"/>
    </location>
</feature>
<gene>
    <name evidence="2" type="ORF">CR513_36977</name>
</gene>
<proteinExistence type="predicted"/>
<organism evidence="2 3">
    <name type="scientific">Mucuna pruriens</name>
    <name type="common">Velvet bean</name>
    <name type="synonym">Dolichos pruriens</name>
    <dbReference type="NCBI Taxonomy" id="157652"/>
    <lineage>
        <taxon>Eukaryota</taxon>
        <taxon>Viridiplantae</taxon>
        <taxon>Streptophyta</taxon>
        <taxon>Embryophyta</taxon>
        <taxon>Tracheophyta</taxon>
        <taxon>Spermatophyta</taxon>
        <taxon>Magnoliopsida</taxon>
        <taxon>eudicotyledons</taxon>
        <taxon>Gunneridae</taxon>
        <taxon>Pentapetalae</taxon>
        <taxon>rosids</taxon>
        <taxon>fabids</taxon>
        <taxon>Fabales</taxon>
        <taxon>Fabaceae</taxon>
        <taxon>Papilionoideae</taxon>
        <taxon>50 kb inversion clade</taxon>
        <taxon>NPAAA clade</taxon>
        <taxon>indigoferoid/millettioid clade</taxon>
        <taxon>Phaseoleae</taxon>
        <taxon>Mucuna</taxon>
    </lineage>
</organism>
<evidence type="ECO:0000313" key="3">
    <source>
        <dbReference type="Proteomes" id="UP000257109"/>
    </source>
</evidence>
<dbReference type="AlphaFoldDB" id="A0A371FV74"/>
<evidence type="ECO:0000313" key="2">
    <source>
        <dbReference type="EMBL" id="RDX82257.1"/>
    </source>
</evidence>
<dbReference type="EMBL" id="QJKJ01007680">
    <property type="protein sequence ID" value="RDX82257.1"/>
    <property type="molecule type" value="Genomic_DNA"/>
</dbReference>
<keyword evidence="3" id="KW-1185">Reference proteome</keyword>
<comment type="caution">
    <text evidence="2">The sequence shown here is derived from an EMBL/GenBank/DDBJ whole genome shotgun (WGS) entry which is preliminary data.</text>
</comment>
<name>A0A371FV74_MUCPR</name>
<dbReference type="OrthoDB" id="1752182at2759"/>
<feature type="region of interest" description="Disordered" evidence="1">
    <location>
        <begin position="146"/>
        <end position="175"/>
    </location>
</feature>
<evidence type="ECO:0000256" key="1">
    <source>
        <dbReference type="SAM" id="MobiDB-lite"/>
    </source>
</evidence>
<dbReference type="Proteomes" id="UP000257109">
    <property type="component" value="Unassembled WGS sequence"/>
</dbReference>
<protein>
    <submittedName>
        <fullName evidence="2">Uncharacterized protein</fullName>
    </submittedName>
</protein>